<evidence type="ECO:0000313" key="2">
    <source>
        <dbReference type="EMBL" id="KYG67913.1"/>
    </source>
</evidence>
<gene>
    <name evidence="2" type="ORF">AZI87_01150</name>
</gene>
<evidence type="ECO:0000313" key="3">
    <source>
        <dbReference type="Proteomes" id="UP000075799"/>
    </source>
</evidence>
<keyword evidence="1" id="KW-0472">Membrane</keyword>
<evidence type="ECO:0000256" key="1">
    <source>
        <dbReference type="SAM" id="Phobius"/>
    </source>
</evidence>
<feature type="transmembrane region" description="Helical" evidence="1">
    <location>
        <begin position="7"/>
        <end position="26"/>
    </location>
</feature>
<protein>
    <recommendedName>
        <fullName evidence="4">Class III signal peptide-containing protein</fullName>
    </recommendedName>
</protein>
<dbReference type="OrthoDB" id="5296594at2"/>
<keyword evidence="1" id="KW-1133">Transmembrane helix</keyword>
<dbReference type="AlphaFoldDB" id="A0A162GDW3"/>
<keyword evidence="1" id="KW-0812">Transmembrane</keyword>
<dbReference type="EMBL" id="LUKD01000001">
    <property type="protein sequence ID" value="KYG67913.1"/>
    <property type="molecule type" value="Genomic_DNA"/>
</dbReference>
<evidence type="ECO:0008006" key="4">
    <source>
        <dbReference type="Google" id="ProtNLM"/>
    </source>
</evidence>
<dbReference type="RefSeq" id="WP_063204617.1">
    <property type="nucleotide sequence ID" value="NZ_LUKD01000001.1"/>
</dbReference>
<organism evidence="2 3">
    <name type="scientific">Bdellovibrio bacteriovorus</name>
    <dbReference type="NCBI Taxonomy" id="959"/>
    <lineage>
        <taxon>Bacteria</taxon>
        <taxon>Pseudomonadati</taxon>
        <taxon>Bdellovibrionota</taxon>
        <taxon>Bdellovibrionia</taxon>
        <taxon>Bdellovibrionales</taxon>
        <taxon>Pseudobdellovibrionaceae</taxon>
        <taxon>Bdellovibrio</taxon>
    </lineage>
</organism>
<comment type="caution">
    <text evidence="2">The sequence shown here is derived from an EMBL/GenBank/DDBJ whole genome shotgun (WGS) entry which is preliminary data.</text>
</comment>
<sequence>MNKRGQIVVEYVLLLTIAVGLSALLVKQLASRNSEEPGILVSKWHNILNVVAQDVPDKRKQ</sequence>
<reference evidence="2 3" key="1">
    <citation type="submission" date="2016-03" db="EMBL/GenBank/DDBJ databases">
        <authorList>
            <person name="Ploux O."/>
        </authorList>
    </citation>
    <scope>NUCLEOTIDE SEQUENCE [LARGE SCALE GENOMIC DNA]</scope>
    <source>
        <strain evidence="2 3">EC13</strain>
    </source>
</reference>
<name>A0A162GDW3_BDEBC</name>
<proteinExistence type="predicted"/>
<dbReference type="Proteomes" id="UP000075799">
    <property type="component" value="Unassembled WGS sequence"/>
</dbReference>
<accession>A0A162GDW3</accession>